<dbReference type="InterPro" id="IPR001501">
    <property type="entry name" value="Ni-dep_hyd_lsu"/>
</dbReference>
<dbReference type="PANTHER" id="PTHR42958:SF4">
    <property type="entry name" value="HYDROGENASE EXPRESSION_FORMATION PROTEIN HUPK"/>
    <property type="match status" value="1"/>
</dbReference>
<dbReference type="InterPro" id="IPR050867">
    <property type="entry name" value="NiFe/NiFeSe_hydrgnase_LSU"/>
</dbReference>
<organism evidence="1">
    <name type="scientific">mine drainage metagenome</name>
    <dbReference type="NCBI Taxonomy" id="410659"/>
    <lineage>
        <taxon>unclassified sequences</taxon>
        <taxon>metagenomes</taxon>
        <taxon>ecological metagenomes</taxon>
    </lineage>
</organism>
<dbReference type="GO" id="GO:0016151">
    <property type="term" value="F:nickel cation binding"/>
    <property type="evidence" value="ECO:0007669"/>
    <property type="project" value="InterPro"/>
</dbReference>
<reference evidence="1" key="2">
    <citation type="journal article" date="2014" name="ISME J.">
        <title>Microbial stratification in low pH oxic and suboxic macroscopic growths along an acid mine drainage.</title>
        <authorList>
            <person name="Mendez-Garcia C."/>
            <person name="Mesa V."/>
            <person name="Sprenger R.R."/>
            <person name="Richter M."/>
            <person name="Diez M.S."/>
            <person name="Solano J."/>
            <person name="Bargiela R."/>
            <person name="Golyshina O.V."/>
            <person name="Manteca A."/>
            <person name="Ramos J.L."/>
            <person name="Gallego J.R."/>
            <person name="Llorente I."/>
            <person name="Martins Dos Santos V.A."/>
            <person name="Jensen O.N."/>
            <person name="Pelaez A.I."/>
            <person name="Sanchez J."/>
            <person name="Ferrer M."/>
        </authorList>
    </citation>
    <scope>NUCLEOTIDE SEQUENCE</scope>
</reference>
<accession>T0YBG1</accession>
<comment type="caution">
    <text evidence="1">The sequence shown here is derived from an EMBL/GenBank/DDBJ whole genome shotgun (WGS) entry which is preliminary data.</text>
</comment>
<dbReference type="PANTHER" id="PTHR42958">
    <property type="entry name" value="HYDROGENASE-2 LARGE CHAIN"/>
    <property type="match status" value="1"/>
</dbReference>
<sequence>MAATAMNALPAPPPFLSLHTVRGERLRLGFVAPRETRIVAWLTQVEPEVVLQRIGLAFSLCRVAQRGAAQLALHAAGATLALPDHAHLGATVHAEWLREHACNLLLSWPRLLGQPEEPALVRALLQGADDSRAWQGAWTGPLTHDVLGISPARFLALDRDGLAAWCAACATPTAARFARWRGATPSVGSAPTLPPLEQWQDETAATLAQHMCNEADFCARPHWRGQACETGAHVRQRNHALLRSWHALSGDDAAARMLARLIELARTATGDACASALRAWHVAPGEGLAAVETARGPLLHWVRVTAGKVSDYRIVAPTEWNFRAHGVLERALAQCAGDTTAQARAWVLALDPCAECSVETGHA</sequence>
<dbReference type="EMBL" id="AUZX01015414">
    <property type="protein sequence ID" value="EQD29122.1"/>
    <property type="molecule type" value="Genomic_DNA"/>
</dbReference>
<gene>
    <name evidence="1" type="ORF">B1A_20869</name>
</gene>
<name>T0YBG1_9ZZZZ</name>
<evidence type="ECO:0000313" key="1">
    <source>
        <dbReference type="EMBL" id="EQD29122.1"/>
    </source>
</evidence>
<dbReference type="Gene3D" id="1.10.645.10">
    <property type="entry name" value="Cytochrome-c3 Hydrogenase, chain B"/>
    <property type="match status" value="1"/>
</dbReference>
<reference evidence="1" key="1">
    <citation type="submission" date="2013-08" db="EMBL/GenBank/DDBJ databases">
        <authorList>
            <person name="Mendez C."/>
            <person name="Richter M."/>
            <person name="Ferrer M."/>
            <person name="Sanchez J."/>
        </authorList>
    </citation>
    <scope>NUCLEOTIDE SEQUENCE</scope>
</reference>
<dbReference type="AlphaFoldDB" id="T0YBG1"/>
<proteinExistence type="predicted"/>
<dbReference type="Pfam" id="PF00374">
    <property type="entry name" value="NiFeSe_Hases"/>
    <property type="match status" value="1"/>
</dbReference>
<dbReference type="SUPFAM" id="SSF56762">
    <property type="entry name" value="HydB/Nqo4-like"/>
    <property type="match status" value="1"/>
</dbReference>
<protein>
    <submittedName>
        <fullName evidence="1">Hydrogenase expression/formation protein HupK</fullName>
    </submittedName>
</protein>
<dbReference type="InterPro" id="IPR029014">
    <property type="entry name" value="NiFe-Hase_large"/>
</dbReference>